<organism evidence="4 5">
    <name type="scientific">Cryobacterium tagatosivorans</name>
    <dbReference type="NCBI Taxonomy" id="1259199"/>
    <lineage>
        <taxon>Bacteria</taxon>
        <taxon>Bacillati</taxon>
        <taxon>Actinomycetota</taxon>
        <taxon>Actinomycetes</taxon>
        <taxon>Micrococcales</taxon>
        <taxon>Microbacteriaceae</taxon>
        <taxon>Cryobacterium</taxon>
    </lineage>
</organism>
<dbReference type="Gene3D" id="2.40.320.10">
    <property type="entry name" value="Hypothetical Protein Pfu-838710-001"/>
    <property type="match status" value="1"/>
</dbReference>
<keyword evidence="1" id="KW-0175">Coiled coil</keyword>
<evidence type="ECO:0000313" key="4">
    <source>
        <dbReference type="EMBL" id="TFB54794.1"/>
    </source>
</evidence>
<dbReference type="Gene3D" id="1.40.20.10">
    <property type="entry name" value="CHAD domain"/>
    <property type="match status" value="1"/>
</dbReference>
<dbReference type="Pfam" id="PF05235">
    <property type="entry name" value="CHAD"/>
    <property type="match status" value="1"/>
</dbReference>
<dbReference type="SMART" id="SM01118">
    <property type="entry name" value="CYTH"/>
    <property type="match status" value="1"/>
</dbReference>
<feature type="coiled-coil region" evidence="1">
    <location>
        <begin position="452"/>
        <end position="501"/>
    </location>
</feature>
<feature type="region of interest" description="Disordered" evidence="2">
    <location>
        <begin position="250"/>
        <end position="290"/>
    </location>
</feature>
<dbReference type="CDD" id="cd07374">
    <property type="entry name" value="CYTH-like_Pase"/>
    <property type="match status" value="1"/>
</dbReference>
<dbReference type="EMBL" id="SOEZ01000016">
    <property type="protein sequence ID" value="TFB54794.1"/>
    <property type="molecule type" value="Genomic_DNA"/>
</dbReference>
<accession>A0A4R8UJ02</accession>
<dbReference type="InterPro" id="IPR033469">
    <property type="entry name" value="CYTH-like_dom_sf"/>
</dbReference>
<feature type="region of interest" description="Disordered" evidence="2">
    <location>
        <begin position="66"/>
        <end position="116"/>
    </location>
</feature>
<dbReference type="PANTHER" id="PTHR39339:SF1">
    <property type="entry name" value="CHAD DOMAIN-CONTAINING PROTEIN"/>
    <property type="match status" value="1"/>
</dbReference>
<dbReference type="InterPro" id="IPR038186">
    <property type="entry name" value="CHAD_dom_sf"/>
</dbReference>
<dbReference type="Proteomes" id="UP000297866">
    <property type="component" value="Unassembled WGS sequence"/>
</dbReference>
<dbReference type="PANTHER" id="PTHR39339">
    <property type="entry name" value="SLR1444 PROTEIN"/>
    <property type="match status" value="1"/>
</dbReference>
<feature type="compositionally biased region" description="Low complexity" evidence="2">
    <location>
        <begin position="89"/>
        <end position="116"/>
    </location>
</feature>
<dbReference type="InterPro" id="IPR023577">
    <property type="entry name" value="CYTH_domain"/>
</dbReference>
<keyword evidence="5" id="KW-1185">Reference proteome</keyword>
<comment type="caution">
    <text evidence="4">The sequence shown here is derived from an EMBL/GenBank/DDBJ whole genome shotgun (WGS) entry which is preliminary data.</text>
</comment>
<dbReference type="OrthoDB" id="9777271at2"/>
<name>A0A4R8UJ02_9MICO</name>
<dbReference type="AlphaFoldDB" id="A0A4R8UJ02"/>
<reference evidence="4 5" key="1">
    <citation type="submission" date="2019-03" db="EMBL/GenBank/DDBJ databases">
        <title>Genomics of glacier-inhabiting Cryobacterium strains.</title>
        <authorList>
            <person name="Liu Q."/>
            <person name="Xin Y.-H."/>
        </authorList>
    </citation>
    <scope>NUCLEOTIDE SEQUENCE [LARGE SCALE GENOMIC DNA]</scope>
    <source>
        <strain evidence="4 5">Sr47</strain>
    </source>
</reference>
<gene>
    <name evidence="4" type="ORF">E3O23_03365</name>
</gene>
<dbReference type="PROSITE" id="PS51708">
    <property type="entry name" value="CHAD"/>
    <property type="match status" value="1"/>
</dbReference>
<evidence type="ECO:0000313" key="5">
    <source>
        <dbReference type="Proteomes" id="UP000297866"/>
    </source>
</evidence>
<dbReference type="SUPFAM" id="SSF55154">
    <property type="entry name" value="CYTH-like phosphatases"/>
    <property type="match status" value="1"/>
</dbReference>
<feature type="domain" description="CHAD" evidence="3">
    <location>
        <begin position="293"/>
        <end position="581"/>
    </location>
</feature>
<protein>
    <submittedName>
        <fullName evidence="4">CYTH and CHAD domain-containing protein</fullName>
    </submittedName>
</protein>
<evidence type="ECO:0000259" key="3">
    <source>
        <dbReference type="PROSITE" id="PS51708"/>
    </source>
</evidence>
<evidence type="ECO:0000256" key="1">
    <source>
        <dbReference type="SAM" id="Coils"/>
    </source>
</evidence>
<evidence type="ECO:0000256" key="2">
    <source>
        <dbReference type="SAM" id="MobiDB-lite"/>
    </source>
</evidence>
<feature type="compositionally biased region" description="Basic and acidic residues" evidence="2">
    <location>
        <begin position="277"/>
        <end position="290"/>
    </location>
</feature>
<dbReference type="Pfam" id="PF01928">
    <property type="entry name" value="CYTH"/>
    <property type="match status" value="1"/>
</dbReference>
<dbReference type="InterPro" id="IPR007899">
    <property type="entry name" value="CHAD_dom"/>
</dbReference>
<dbReference type="RefSeq" id="WP_134488177.1">
    <property type="nucleotide sequence ID" value="NZ_SOEZ01000016.1"/>
</dbReference>
<sequence>MAAQEQAEIERKYDVDATASVPDLTDADGIAAVEVLEPVTLTAVYFDTANLDLAAQRMILRRREGGPDEGWHIKKPAKEGRTELHWPLGSGAPSSGAARSGAADSGRAGSARGNSAAGTARAAGKAAITIPDEVLEPVRAIVRDRDMSPLARISTVRTALHLLDERGEAVAELADDIVSASDARGGTLRTWREWEVELLPAAPDTKKGRGRLLDAIERVLLEAGATPSSSVAKVAQALGAESLTDVVPGAGQQVGPGAGRHAVPGVRPEAAGTEAKAGSRDEARAGSRADAEAGTAASVVVAAVRRLTAALEGADPASREDQPDAVHQMRRSVRRLGSVLASYRRLFDAEAVQALRDGLSWLGGALGEARDAEVSGRRAARELGAVPERRVDAAVRARLVDGSRAEYTEAHARVRRLMSSPGYFRLLDALDDFAARPPLTAPASHPAVKELRRQLRRDIARLRSRARGAAAAGPGDREAALHEVRKAVRRLRNAVDAVRTEAATVLGPKKRRTLRRISAAAKPIETALGERRDLVLFSGRLESASASANEAGEQAFVYGMLSERTARELDTPSGLDAAVRRIVRLARRF</sequence>
<feature type="compositionally biased region" description="Basic and acidic residues" evidence="2">
    <location>
        <begin position="66"/>
        <end position="84"/>
    </location>
</feature>
<proteinExistence type="predicted"/>
<dbReference type="SMART" id="SM00880">
    <property type="entry name" value="CHAD"/>
    <property type="match status" value="1"/>
</dbReference>